<feature type="compositionally biased region" description="Low complexity" evidence="1">
    <location>
        <begin position="274"/>
        <end position="283"/>
    </location>
</feature>
<gene>
    <name evidence="3" type="ORF">RIMI_LOCUS13863943</name>
</gene>
<reference evidence="3" key="1">
    <citation type="submission" date="2023-07" db="EMBL/GenBank/DDBJ databases">
        <authorList>
            <person name="Stuckert A."/>
        </authorList>
    </citation>
    <scope>NUCLEOTIDE SEQUENCE</scope>
</reference>
<sequence length="412" mass="47142">MVVDDEEKANILNTFFSTVFTVENEMLGEIPRNNENPILRVTNLTQEEVRNRLNKIKIDKSPGPDGIHPRVLRELSNVIDKPLFLIFRDSIETGSVPQDWRIANVVPIFKKGSKSEPGNYRPMSTNEQDCVRALIEMYRSLPCLWKIKSKDYSNRYMKREAYEKLVAVYREYHPTETVDENIVRKKIQALRTVFKKEVNKVENSKKSGAGTDEVYVPRLWYYDLMAFTRDQEIPRPCQTVTSLCEPSPEDILTESPDEQVPLQQRETTEANNVQSPQSSSSPSIEEQTCPLRPSRKRKSTAATPVDLLAVANSILSKHVTTKLSPFASLVEERLNRLDDTQRSHAERIMFDVMNAAAAGKLCDTSTLSIDVRQPSAHFYWGHQQEPMHSTPVRRPGPHNSQFRTPPAPHRIL</sequence>
<feature type="region of interest" description="Disordered" evidence="1">
    <location>
        <begin position="244"/>
        <end position="300"/>
    </location>
</feature>
<keyword evidence="4" id="KW-1185">Reference proteome</keyword>
<protein>
    <recommendedName>
        <fullName evidence="2">MADF domain-containing protein</fullName>
    </recommendedName>
</protein>
<evidence type="ECO:0000259" key="2">
    <source>
        <dbReference type="PROSITE" id="PS51029"/>
    </source>
</evidence>
<dbReference type="PANTHER" id="PTHR21505">
    <property type="entry name" value="MADF DOMAIN-CONTAINING PROTEIN-RELATED"/>
    <property type="match status" value="1"/>
</dbReference>
<dbReference type="InterPro" id="IPR006578">
    <property type="entry name" value="MADF-dom"/>
</dbReference>
<organism evidence="3 4">
    <name type="scientific">Ranitomeya imitator</name>
    <name type="common">mimic poison frog</name>
    <dbReference type="NCBI Taxonomy" id="111125"/>
    <lineage>
        <taxon>Eukaryota</taxon>
        <taxon>Metazoa</taxon>
        <taxon>Chordata</taxon>
        <taxon>Craniata</taxon>
        <taxon>Vertebrata</taxon>
        <taxon>Euteleostomi</taxon>
        <taxon>Amphibia</taxon>
        <taxon>Batrachia</taxon>
        <taxon>Anura</taxon>
        <taxon>Neobatrachia</taxon>
        <taxon>Hyloidea</taxon>
        <taxon>Dendrobatidae</taxon>
        <taxon>Dendrobatinae</taxon>
        <taxon>Ranitomeya</taxon>
    </lineage>
</organism>
<feature type="compositionally biased region" description="Polar residues" evidence="1">
    <location>
        <begin position="261"/>
        <end position="273"/>
    </location>
</feature>
<comment type="caution">
    <text evidence="3">The sequence shown here is derived from an EMBL/GenBank/DDBJ whole genome shotgun (WGS) entry which is preliminary data.</text>
</comment>
<feature type="region of interest" description="Disordered" evidence="1">
    <location>
        <begin position="386"/>
        <end position="412"/>
    </location>
</feature>
<evidence type="ECO:0000313" key="4">
    <source>
        <dbReference type="Proteomes" id="UP001176940"/>
    </source>
</evidence>
<dbReference type="EMBL" id="CAUEEQ010034898">
    <property type="protein sequence ID" value="CAJ0952431.1"/>
    <property type="molecule type" value="Genomic_DNA"/>
</dbReference>
<dbReference type="SMART" id="SM00595">
    <property type="entry name" value="MADF"/>
    <property type="match status" value="1"/>
</dbReference>
<dbReference type="PROSITE" id="PS51029">
    <property type="entry name" value="MADF"/>
    <property type="match status" value="1"/>
</dbReference>
<name>A0ABN9LW70_9NEOB</name>
<dbReference type="PANTHER" id="PTHR21505:SF8">
    <property type="entry name" value="DPT-YFP REPRESSOR BY OVEREXPRESSION, ISOFORM D-RELATED"/>
    <property type="match status" value="1"/>
</dbReference>
<feature type="domain" description="MADF" evidence="2">
    <location>
        <begin position="133"/>
        <end position="233"/>
    </location>
</feature>
<proteinExistence type="predicted"/>
<evidence type="ECO:0000256" key="1">
    <source>
        <dbReference type="SAM" id="MobiDB-lite"/>
    </source>
</evidence>
<dbReference type="Pfam" id="PF10545">
    <property type="entry name" value="MADF_DNA_bdg"/>
    <property type="match status" value="1"/>
</dbReference>
<evidence type="ECO:0000313" key="3">
    <source>
        <dbReference type="EMBL" id="CAJ0952431.1"/>
    </source>
</evidence>
<dbReference type="Proteomes" id="UP001176940">
    <property type="component" value="Unassembled WGS sequence"/>
</dbReference>
<feature type="compositionally biased region" description="Acidic residues" evidence="1">
    <location>
        <begin position="247"/>
        <end position="257"/>
    </location>
</feature>
<accession>A0ABN9LW70</accession>